<evidence type="ECO:0000256" key="6">
    <source>
        <dbReference type="ARBA" id="ARBA00022989"/>
    </source>
</evidence>
<dbReference type="RefSeq" id="WP_170111061.1">
    <property type="nucleotide sequence ID" value="NZ_PVUE01000010.1"/>
</dbReference>
<evidence type="ECO:0000256" key="3">
    <source>
        <dbReference type="ARBA" id="ARBA00022448"/>
    </source>
</evidence>
<keyword evidence="3" id="KW-0813">Transport</keyword>
<evidence type="ECO:0000256" key="4">
    <source>
        <dbReference type="ARBA" id="ARBA00022475"/>
    </source>
</evidence>
<name>A0A2T0ZY81_9ACTN</name>
<reference evidence="9 10" key="1">
    <citation type="submission" date="2018-03" db="EMBL/GenBank/DDBJ databases">
        <title>Genomic Encyclopedia of Archaeal and Bacterial Type Strains, Phase II (KMG-II): from individual species to whole genera.</title>
        <authorList>
            <person name="Goeker M."/>
        </authorList>
    </citation>
    <scope>NUCLEOTIDE SEQUENCE [LARGE SCALE GENOMIC DNA]</scope>
    <source>
        <strain evidence="9 10">DSM 100065</strain>
    </source>
</reference>
<accession>A0A2T0ZY81</accession>
<dbReference type="Proteomes" id="UP000237752">
    <property type="component" value="Unassembled WGS sequence"/>
</dbReference>
<dbReference type="PANTHER" id="PTHR30269:SF0">
    <property type="entry name" value="MEMBRANE TRANSPORTER PROTEIN YFCA-RELATED"/>
    <property type="match status" value="1"/>
</dbReference>
<protein>
    <recommendedName>
        <fullName evidence="8">Probable membrane transporter protein</fullName>
    </recommendedName>
</protein>
<feature type="transmembrane region" description="Helical" evidence="8">
    <location>
        <begin position="234"/>
        <end position="255"/>
    </location>
</feature>
<evidence type="ECO:0000256" key="2">
    <source>
        <dbReference type="ARBA" id="ARBA00009142"/>
    </source>
</evidence>
<dbReference type="GO" id="GO:0005886">
    <property type="term" value="C:plasma membrane"/>
    <property type="evidence" value="ECO:0007669"/>
    <property type="project" value="UniProtKB-SubCell"/>
</dbReference>
<feature type="transmembrane region" description="Helical" evidence="8">
    <location>
        <begin position="77"/>
        <end position="96"/>
    </location>
</feature>
<dbReference type="InterPro" id="IPR052017">
    <property type="entry name" value="TSUP"/>
</dbReference>
<sequence length="258" mass="26857">MSLPEILLLIVAGFLGGAINSIAGGGSLVVFPAMLGTGMSPLVANVTNSVSQWPGYFGGVIGFWPDLKDQKHRTRQVAGAAIVGSAIGCVLLLTLPGSAFDAIVPALVIAAGVLLAFQPRLKKWAAARQETAAGEQKHPVAMIFWIFLGAIYGGYFGGALGVIILALLALTVPDTLRRNNALKSSISLVVSSVTVVAFAIFGPVQWIAVAIVAPMALIGGVVGARFARKIREDILRWVVVVLSFAVAAYLVVRAIRGS</sequence>
<evidence type="ECO:0000256" key="5">
    <source>
        <dbReference type="ARBA" id="ARBA00022692"/>
    </source>
</evidence>
<keyword evidence="7 8" id="KW-0472">Membrane</keyword>
<organism evidence="9 10">
    <name type="scientific">Antricoccus suffuscus</name>
    <dbReference type="NCBI Taxonomy" id="1629062"/>
    <lineage>
        <taxon>Bacteria</taxon>
        <taxon>Bacillati</taxon>
        <taxon>Actinomycetota</taxon>
        <taxon>Actinomycetes</taxon>
        <taxon>Geodermatophilales</taxon>
        <taxon>Antricoccaceae</taxon>
        <taxon>Antricoccus</taxon>
    </lineage>
</organism>
<gene>
    <name evidence="9" type="ORF">CLV47_11037</name>
</gene>
<keyword evidence="5 8" id="KW-0812">Transmembrane</keyword>
<dbReference type="Pfam" id="PF01925">
    <property type="entry name" value="TauE"/>
    <property type="match status" value="1"/>
</dbReference>
<evidence type="ECO:0000313" key="10">
    <source>
        <dbReference type="Proteomes" id="UP000237752"/>
    </source>
</evidence>
<evidence type="ECO:0000256" key="8">
    <source>
        <dbReference type="RuleBase" id="RU363041"/>
    </source>
</evidence>
<dbReference type="AlphaFoldDB" id="A0A2T0ZY81"/>
<keyword evidence="10" id="KW-1185">Reference proteome</keyword>
<evidence type="ECO:0000313" key="9">
    <source>
        <dbReference type="EMBL" id="PRZ41311.1"/>
    </source>
</evidence>
<comment type="caution">
    <text evidence="9">The sequence shown here is derived from an EMBL/GenBank/DDBJ whole genome shotgun (WGS) entry which is preliminary data.</text>
</comment>
<dbReference type="InterPro" id="IPR002781">
    <property type="entry name" value="TM_pro_TauE-like"/>
</dbReference>
<keyword evidence="6 8" id="KW-1133">Transmembrane helix</keyword>
<dbReference type="PANTHER" id="PTHR30269">
    <property type="entry name" value="TRANSMEMBRANE PROTEIN YFCA"/>
    <property type="match status" value="1"/>
</dbReference>
<proteinExistence type="inferred from homology"/>
<evidence type="ECO:0000256" key="7">
    <source>
        <dbReference type="ARBA" id="ARBA00023136"/>
    </source>
</evidence>
<feature type="transmembrane region" description="Helical" evidence="8">
    <location>
        <begin position="6"/>
        <end position="31"/>
    </location>
</feature>
<dbReference type="EMBL" id="PVUE01000010">
    <property type="protein sequence ID" value="PRZ41311.1"/>
    <property type="molecule type" value="Genomic_DNA"/>
</dbReference>
<feature type="transmembrane region" description="Helical" evidence="8">
    <location>
        <begin position="189"/>
        <end position="222"/>
    </location>
</feature>
<keyword evidence="4 8" id="KW-1003">Cell membrane</keyword>
<comment type="similarity">
    <text evidence="2 8">Belongs to the 4-toluene sulfonate uptake permease (TSUP) (TC 2.A.102) family.</text>
</comment>
<feature type="transmembrane region" description="Helical" evidence="8">
    <location>
        <begin position="142"/>
        <end position="169"/>
    </location>
</feature>
<evidence type="ECO:0000256" key="1">
    <source>
        <dbReference type="ARBA" id="ARBA00004651"/>
    </source>
</evidence>
<comment type="subcellular location">
    <subcellularLocation>
        <location evidence="1 8">Cell membrane</location>
        <topology evidence="1 8">Multi-pass membrane protein</topology>
    </subcellularLocation>
</comment>